<dbReference type="EMBL" id="MU827793">
    <property type="protein sequence ID" value="KAJ7330226.1"/>
    <property type="molecule type" value="Genomic_DNA"/>
</dbReference>
<proteinExistence type="predicted"/>
<reference evidence="1" key="1">
    <citation type="submission" date="2023-01" db="EMBL/GenBank/DDBJ databases">
        <title>Genome assembly of the deep-sea coral Lophelia pertusa.</title>
        <authorList>
            <person name="Herrera S."/>
            <person name="Cordes E."/>
        </authorList>
    </citation>
    <scope>NUCLEOTIDE SEQUENCE</scope>
    <source>
        <strain evidence="1">USNM1676648</strain>
        <tissue evidence="1">Polyp</tissue>
    </source>
</reference>
<name>A0A9X0CE41_9CNID</name>
<evidence type="ECO:0000313" key="2">
    <source>
        <dbReference type="Proteomes" id="UP001163046"/>
    </source>
</evidence>
<organism evidence="1 2">
    <name type="scientific">Desmophyllum pertusum</name>
    <dbReference type="NCBI Taxonomy" id="174260"/>
    <lineage>
        <taxon>Eukaryota</taxon>
        <taxon>Metazoa</taxon>
        <taxon>Cnidaria</taxon>
        <taxon>Anthozoa</taxon>
        <taxon>Hexacorallia</taxon>
        <taxon>Scleractinia</taxon>
        <taxon>Caryophylliina</taxon>
        <taxon>Caryophylliidae</taxon>
        <taxon>Desmophyllum</taxon>
    </lineage>
</organism>
<accession>A0A9X0CE41</accession>
<protein>
    <submittedName>
        <fullName evidence="1">Uncharacterized protein</fullName>
    </submittedName>
</protein>
<dbReference type="OrthoDB" id="5981753at2759"/>
<evidence type="ECO:0000313" key="1">
    <source>
        <dbReference type="EMBL" id="KAJ7330226.1"/>
    </source>
</evidence>
<dbReference type="Proteomes" id="UP001163046">
    <property type="component" value="Unassembled WGS sequence"/>
</dbReference>
<sequence length="101" mass="11982">MIHQWIKPEVLERATIVKLFQDYELQVAKLDRQVTTTSVDQAPSRSKPEIFHSNRYIKMIDESNSLRFNFRWEDLRSFSKDLAATVIWISSCSQAYSRRLD</sequence>
<gene>
    <name evidence="1" type="ORF">OS493_022749</name>
</gene>
<dbReference type="AlphaFoldDB" id="A0A9X0CE41"/>
<keyword evidence="2" id="KW-1185">Reference proteome</keyword>
<comment type="caution">
    <text evidence="1">The sequence shown here is derived from an EMBL/GenBank/DDBJ whole genome shotgun (WGS) entry which is preliminary data.</text>
</comment>